<proteinExistence type="predicted"/>
<dbReference type="Proteomes" id="UP000180254">
    <property type="component" value="Unassembled WGS sequence"/>
</dbReference>
<evidence type="ECO:0000256" key="1">
    <source>
        <dbReference type="SAM" id="MobiDB-lite"/>
    </source>
</evidence>
<gene>
    <name evidence="3" type="ORF">EUAN_07220</name>
</gene>
<dbReference type="GO" id="GO:0003677">
    <property type="term" value="F:DNA binding"/>
    <property type="evidence" value="ECO:0007669"/>
    <property type="project" value="InterPro"/>
</dbReference>
<dbReference type="STRING" id="39480.EUAN_07220"/>
<evidence type="ECO:0000313" key="4">
    <source>
        <dbReference type="Proteomes" id="UP000180254"/>
    </source>
</evidence>
<dbReference type="Pfam" id="PF01381">
    <property type="entry name" value="HTH_3"/>
    <property type="match status" value="1"/>
</dbReference>
<feature type="domain" description="HTH cro/C1-type" evidence="2">
    <location>
        <begin position="10"/>
        <end position="64"/>
    </location>
</feature>
<protein>
    <submittedName>
        <fullName evidence="3">Helix-turn-helix domain protein</fullName>
    </submittedName>
</protein>
<sequence>MNLGVIGERLKFLRKHLGLNQELFGDKINLSRSHVASLEKGVRSLTDRTISDICREFGVNEDWLRTGEGSMFEESKSISLDAYIQRKGLTDLEVDIIKAYLDIPQEIRRDVANKIKEAVLSNPSISDPIDEELESYRLELEAKKKGTTSSASESTKDPKGNGNTA</sequence>
<feature type="region of interest" description="Disordered" evidence="1">
    <location>
        <begin position="140"/>
        <end position="165"/>
    </location>
</feature>
<reference evidence="3 4" key="1">
    <citation type="submission" date="2016-09" db="EMBL/GenBank/DDBJ databases">
        <title>Genome sequence of Eubacterium angustum.</title>
        <authorList>
            <person name="Poehlein A."/>
            <person name="Daniel R."/>
        </authorList>
    </citation>
    <scope>NUCLEOTIDE SEQUENCE [LARGE SCALE GENOMIC DNA]</scope>
    <source>
        <strain evidence="3 4">DSM 1989</strain>
    </source>
</reference>
<dbReference type="InterPro" id="IPR001387">
    <property type="entry name" value="Cro/C1-type_HTH"/>
</dbReference>
<comment type="caution">
    <text evidence="3">The sequence shown here is derived from an EMBL/GenBank/DDBJ whole genome shotgun (WGS) entry which is preliminary data.</text>
</comment>
<evidence type="ECO:0000259" key="2">
    <source>
        <dbReference type="PROSITE" id="PS50943"/>
    </source>
</evidence>
<dbReference type="SMART" id="SM00530">
    <property type="entry name" value="HTH_XRE"/>
    <property type="match status" value="1"/>
</dbReference>
<dbReference type="RefSeq" id="WP_211266270.1">
    <property type="nucleotide sequence ID" value="NZ_MKIE01000002.1"/>
</dbReference>
<evidence type="ECO:0000313" key="3">
    <source>
        <dbReference type="EMBL" id="OHW62938.1"/>
    </source>
</evidence>
<dbReference type="SUPFAM" id="SSF47413">
    <property type="entry name" value="lambda repressor-like DNA-binding domains"/>
    <property type="match status" value="1"/>
</dbReference>
<dbReference type="InterPro" id="IPR010982">
    <property type="entry name" value="Lambda_DNA-bd_dom_sf"/>
</dbReference>
<dbReference type="AlphaFoldDB" id="A0A1S1V8L5"/>
<organism evidence="3 4">
    <name type="scientific">Andreesenia angusta</name>
    <dbReference type="NCBI Taxonomy" id="39480"/>
    <lineage>
        <taxon>Bacteria</taxon>
        <taxon>Bacillati</taxon>
        <taxon>Bacillota</taxon>
        <taxon>Tissierellia</taxon>
        <taxon>Tissierellales</taxon>
        <taxon>Gottschalkiaceae</taxon>
        <taxon>Andreesenia</taxon>
    </lineage>
</organism>
<dbReference type="Gene3D" id="1.10.260.40">
    <property type="entry name" value="lambda repressor-like DNA-binding domains"/>
    <property type="match status" value="1"/>
</dbReference>
<name>A0A1S1V8L5_9FIRM</name>
<dbReference type="PROSITE" id="PS50943">
    <property type="entry name" value="HTH_CROC1"/>
    <property type="match status" value="1"/>
</dbReference>
<dbReference type="CDD" id="cd00093">
    <property type="entry name" value="HTH_XRE"/>
    <property type="match status" value="1"/>
</dbReference>
<dbReference type="EMBL" id="MKIE01000002">
    <property type="protein sequence ID" value="OHW62938.1"/>
    <property type="molecule type" value="Genomic_DNA"/>
</dbReference>
<keyword evidence="4" id="KW-1185">Reference proteome</keyword>
<accession>A0A1S1V8L5</accession>